<sequence length="343" mass="37824">MGSKDLQPLTSSWWTIFFKSQLCYKAKFPPKETDLSGKVAIITGANQGLGFESARQFLSLNLSRLIITVRSEEKGKAAATKLTKEYPNAAIDVWQLDMCSYASIQEFANRVESELSRLDIAILNAGRSRAEFELVPNTGHEESLQVNYLSTVLLATLLLPILKDRSPPGTPGRLSIVSSGTVLFTSFSNSQQTPLLKSFDDPKTSPPPGLHTYGATKLLCHMFVYKLVDYVSADDVIINLVDPGMTRGTGLNRDLPKVVAAIAKPLVFGITRSVRDGASSYLDATMTKGEESHGCYIMDWEIRPFPSLMYTTSGENTIGVLWQETLDEFSFADMRGVLQSMKK</sequence>
<keyword evidence="3" id="KW-0560">Oxidoreductase</keyword>
<keyword evidence="5" id="KW-1185">Reference proteome</keyword>
<dbReference type="GO" id="GO:0016491">
    <property type="term" value="F:oxidoreductase activity"/>
    <property type="evidence" value="ECO:0007669"/>
    <property type="project" value="UniProtKB-KW"/>
</dbReference>
<dbReference type="PANTHER" id="PTHR24320">
    <property type="entry name" value="RETINOL DEHYDROGENASE"/>
    <property type="match status" value="1"/>
</dbReference>
<dbReference type="Pfam" id="PF00106">
    <property type="entry name" value="adh_short"/>
    <property type="match status" value="1"/>
</dbReference>
<dbReference type="PRINTS" id="PR00081">
    <property type="entry name" value="GDHRDH"/>
</dbReference>
<evidence type="ECO:0008006" key="6">
    <source>
        <dbReference type="Google" id="ProtNLM"/>
    </source>
</evidence>
<comment type="similarity">
    <text evidence="1">Belongs to the short-chain dehydrogenases/reductases (SDR) family.</text>
</comment>
<comment type="caution">
    <text evidence="4">The sequence shown here is derived from an EMBL/GenBank/DDBJ whole genome shotgun (WGS) entry which is preliminary data.</text>
</comment>
<evidence type="ECO:0000313" key="5">
    <source>
        <dbReference type="Proteomes" id="UP000249363"/>
    </source>
</evidence>
<evidence type="ECO:0000256" key="2">
    <source>
        <dbReference type="ARBA" id="ARBA00022857"/>
    </source>
</evidence>
<dbReference type="AlphaFoldDB" id="A0A364LDF5"/>
<dbReference type="SUPFAM" id="SSF51735">
    <property type="entry name" value="NAD(P)-binding Rossmann-fold domains"/>
    <property type="match status" value="1"/>
</dbReference>
<reference evidence="4 5" key="1">
    <citation type="journal article" date="2017" name="Biotechnol. Biofuels">
        <title>Differential beta-glucosidase expression as a function of carbon source availability in Talaromyces amestolkiae: a genomic and proteomic approach.</title>
        <authorList>
            <person name="de Eugenio L.I."/>
            <person name="Mendez-Liter J.A."/>
            <person name="Nieto-Dominguez M."/>
            <person name="Alonso L."/>
            <person name="Gil-Munoz J."/>
            <person name="Barriuso J."/>
            <person name="Prieto A."/>
            <person name="Martinez M.J."/>
        </authorList>
    </citation>
    <scope>NUCLEOTIDE SEQUENCE [LARGE SCALE GENOMIC DNA]</scope>
    <source>
        <strain evidence="4 5">CIB</strain>
    </source>
</reference>
<dbReference type="PANTHER" id="PTHR24320:SF252">
    <property type="entry name" value="DEHYDROGENASE_REDUCTASE FAMILY PROTEIN, PUTATIVE (AFU_ORTHOLOGUE AFUA_3G08550)-RELATED"/>
    <property type="match status" value="1"/>
</dbReference>
<dbReference type="InterPro" id="IPR036291">
    <property type="entry name" value="NAD(P)-bd_dom_sf"/>
</dbReference>
<dbReference type="OrthoDB" id="191139at2759"/>
<evidence type="ECO:0000313" key="4">
    <source>
        <dbReference type="EMBL" id="RAO73823.1"/>
    </source>
</evidence>
<dbReference type="EMBL" id="MIKG01000027">
    <property type="protein sequence ID" value="RAO73823.1"/>
    <property type="molecule type" value="Genomic_DNA"/>
</dbReference>
<dbReference type="InterPro" id="IPR002347">
    <property type="entry name" value="SDR_fam"/>
</dbReference>
<evidence type="ECO:0000256" key="3">
    <source>
        <dbReference type="ARBA" id="ARBA00023002"/>
    </source>
</evidence>
<evidence type="ECO:0000256" key="1">
    <source>
        <dbReference type="ARBA" id="ARBA00006484"/>
    </source>
</evidence>
<name>A0A364LDF5_TALAM</name>
<dbReference type="RefSeq" id="XP_040738337.1">
    <property type="nucleotide sequence ID" value="XM_040882793.1"/>
</dbReference>
<organism evidence="4 5">
    <name type="scientific">Talaromyces amestolkiae</name>
    <dbReference type="NCBI Taxonomy" id="1196081"/>
    <lineage>
        <taxon>Eukaryota</taxon>
        <taxon>Fungi</taxon>
        <taxon>Dikarya</taxon>
        <taxon>Ascomycota</taxon>
        <taxon>Pezizomycotina</taxon>
        <taxon>Eurotiomycetes</taxon>
        <taxon>Eurotiomycetidae</taxon>
        <taxon>Eurotiales</taxon>
        <taxon>Trichocomaceae</taxon>
        <taxon>Talaromyces</taxon>
        <taxon>Talaromyces sect. Talaromyces</taxon>
    </lineage>
</organism>
<dbReference type="Proteomes" id="UP000249363">
    <property type="component" value="Unassembled WGS sequence"/>
</dbReference>
<dbReference type="Gene3D" id="3.40.50.720">
    <property type="entry name" value="NAD(P)-binding Rossmann-like Domain"/>
    <property type="match status" value="1"/>
</dbReference>
<protein>
    <recommendedName>
        <fullName evidence="6">Short-chain dehydrogenase/reductase family protein</fullName>
    </recommendedName>
</protein>
<dbReference type="STRING" id="1196081.A0A364LDF5"/>
<proteinExistence type="inferred from homology"/>
<accession>A0A364LDF5</accession>
<keyword evidence="2" id="KW-0521">NADP</keyword>
<dbReference type="GeneID" id="63799049"/>
<gene>
    <name evidence="4" type="ORF">BHQ10_009835</name>
</gene>